<evidence type="ECO:0000259" key="6">
    <source>
        <dbReference type="Pfam" id="PF00501"/>
    </source>
</evidence>
<evidence type="ECO:0000259" key="7">
    <source>
        <dbReference type="Pfam" id="PF13193"/>
    </source>
</evidence>
<name>A0AAE0EN36_9CHLO</name>
<dbReference type="Pfam" id="PF00501">
    <property type="entry name" value="AMP-binding"/>
    <property type="match status" value="1"/>
</dbReference>
<accession>A0AAE0EN36</accession>
<dbReference type="EC" id="6.2.1.1" evidence="2"/>
<dbReference type="GO" id="GO:0019427">
    <property type="term" value="P:acetyl-CoA biosynthetic process from acetate"/>
    <property type="evidence" value="ECO:0007669"/>
    <property type="project" value="InterPro"/>
</dbReference>
<keyword evidence="5" id="KW-0067">ATP-binding</keyword>
<evidence type="ECO:0000256" key="5">
    <source>
        <dbReference type="ARBA" id="ARBA00022840"/>
    </source>
</evidence>
<dbReference type="PROSITE" id="PS00455">
    <property type="entry name" value="AMP_BINDING"/>
    <property type="match status" value="1"/>
</dbReference>
<evidence type="ECO:0000256" key="4">
    <source>
        <dbReference type="ARBA" id="ARBA00022741"/>
    </source>
</evidence>
<dbReference type="AlphaFoldDB" id="A0AAE0EN36"/>
<keyword evidence="4" id="KW-0547">Nucleotide-binding</keyword>
<reference evidence="9 10" key="1">
    <citation type="journal article" date="2015" name="Genome Biol. Evol.">
        <title>Comparative Genomics of a Bacterivorous Green Alga Reveals Evolutionary Causalities and Consequences of Phago-Mixotrophic Mode of Nutrition.</title>
        <authorList>
            <person name="Burns J.A."/>
            <person name="Paasch A."/>
            <person name="Narechania A."/>
            <person name="Kim E."/>
        </authorList>
    </citation>
    <scope>NUCLEOTIDE SEQUENCE [LARGE SCALE GENOMIC DNA]</scope>
    <source>
        <strain evidence="9 10">PLY_AMNH</strain>
    </source>
</reference>
<comment type="caution">
    <text evidence="9">The sequence shown here is derived from an EMBL/GenBank/DDBJ whole genome shotgun (WGS) entry which is preliminary data.</text>
</comment>
<evidence type="ECO:0000256" key="2">
    <source>
        <dbReference type="ARBA" id="ARBA00013275"/>
    </source>
</evidence>
<dbReference type="Pfam" id="PF13193">
    <property type="entry name" value="AMP-binding_C"/>
    <property type="match status" value="1"/>
</dbReference>
<dbReference type="InterPro" id="IPR000873">
    <property type="entry name" value="AMP-dep_synth/lig_dom"/>
</dbReference>
<dbReference type="EMBL" id="LGRX02035943">
    <property type="protein sequence ID" value="KAK3232585.1"/>
    <property type="molecule type" value="Genomic_DNA"/>
</dbReference>
<dbReference type="CDD" id="cd05966">
    <property type="entry name" value="ACS"/>
    <property type="match status" value="1"/>
</dbReference>
<dbReference type="Proteomes" id="UP001190700">
    <property type="component" value="Unassembled WGS sequence"/>
</dbReference>
<sequence length="725" mass="79644">MHPAVVQTAISTRKAPKLAASSGFLNKGSLTFPSVKINVRRVRVGSARQGHKVIAASAPETWMAPDDFKSAALVSSREQYQEMYDRSINDPGGFWGDIAEEFFWETKWDPENVVKSNFNMDDGKVEATWFAGGKTNIAYNCLDRHVENGKGDDIAFYWEGNAIGEDSTLTFSQLKDEVCKTANYLKSVGVKKGDRVIIYMPMLNELPIAMLACARLGAIHSVVFGGFSAEALAQRISGSLSDVVLTCSAVMRGTKSIGLKDIVDKAIAITSAEGFTPSTVVVYDNTRAMAKEDLPMVEGRDVWWNEVMSSMSTDCEVEWVDAEDPLFMLYTSGSTGMPKGVVHTTGGYMVYAATTFKYVFDYKDGDVYWCTADCGWITGHSYLAYGPLLNGASQVVFEGVPTYPDAGRCWAIVDKYKVSQFYTAPTAIRALQRSGDAIVKQYDRSSLRILGSVGEPINPEAWRWYHEVVGDGRCPIVDTWWQTETAGHMITPLPGGWALKPGSASLPFFGVEPAIVDEKGNELEGEAEGLLCIKSPWPSMMRTLYQDHARYETAYFSAVKGYYFSGDGARRDADGYYWITGRVDDVINVSGHRIGTAEVESALVTHPKCAEAAVVGVDHPVKGQGIYAYVTLMEGVDYDEDLRKELKVSVRSVIGAFAAPDTIHWAPGLPKTRSGKIMRRILRKIASNEIDQLGDTSTLAEPAIVDTLIDLKGNVKNTDIIFKSQ</sequence>
<evidence type="ECO:0000256" key="1">
    <source>
        <dbReference type="ARBA" id="ARBA00006432"/>
    </source>
</evidence>
<proteinExistence type="inferred from homology"/>
<gene>
    <name evidence="9" type="ORF">CYMTET_57089</name>
</gene>
<dbReference type="InterPro" id="IPR045851">
    <property type="entry name" value="AMP-bd_C_sf"/>
</dbReference>
<dbReference type="Gene3D" id="3.30.300.30">
    <property type="match status" value="1"/>
</dbReference>
<feature type="domain" description="AMP-dependent synthetase/ligase" evidence="6">
    <location>
        <begin position="148"/>
        <end position="543"/>
    </location>
</feature>
<dbReference type="InterPro" id="IPR025110">
    <property type="entry name" value="AMP-bd_C"/>
</dbReference>
<dbReference type="GO" id="GO:0005524">
    <property type="term" value="F:ATP binding"/>
    <property type="evidence" value="ECO:0007669"/>
    <property type="project" value="UniProtKB-KW"/>
</dbReference>
<evidence type="ECO:0000313" key="10">
    <source>
        <dbReference type="Proteomes" id="UP001190700"/>
    </source>
</evidence>
<dbReference type="InterPro" id="IPR032387">
    <property type="entry name" value="ACAS_N"/>
</dbReference>
<organism evidence="9 10">
    <name type="scientific">Cymbomonas tetramitiformis</name>
    <dbReference type="NCBI Taxonomy" id="36881"/>
    <lineage>
        <taxon>Eukaryota</taxon>
        <taxon>Viridiplantae</taxon>
        <taxon>Chlorophyta</taxon>
        <taxon>Pyramimonadophyceae</taxon>
        <taxon>Pyramimonadales</taxon>
        <taxon>Pyramimonadaceae</taxon>
        <taxon>Cymbomonas</taxon>
    </lineage>
</organism>
<evidence type="ECO:0000313" key="9">
    <source>
        <dbReference type="EMBL" id="KAK3232585.1"/>
    </source>
</evidence>
<dbReference type="SUPFAM" id="SSF56801">
    <property type="entry name" value="Acetyl-CoA synthetase-like"/>
    <property type="match status" value="1"/>
</dbReference>
<keyword evidence="3" id="KW-0436">Ligase</keyword>
<dbReference type="HAMAP" id="MF_01123">
    <property type="entry name" value="Ac_CoA_synth"/>
    <property type="match status" value="1"/>
</dbReference>
<dbReference type="PANTHER" id="PTHR24095:SF14">
    <property type="entry name" value="ACETYL-COENZYME A SYNTHETASE 1"/>
    <property type="match status" value="1"/>
</dbReference>
<dbReference type="PANTHER" id="PTHR24095">
    <property type="entry name" value="ACETYL-COENZYME A SYNTHETASE"/>
    <property type="match status" value="1"/>
</dbReference>
<feature type="domain" description="Acetyl-coenzyme A synthetase N-terminal" evidence="8">
    <location>
        <begin position="80"/>
        <end position="141"/>
    </location>
</feature>
<dbReference type="FunFam" id="3.30.300.30:FF:000004">
    <property type="entry name" value="Acetyl-coenzyme A synthetase"/>
    <property type="match status" value="1"/>
</dbReference>
<dbReference type="Gene3D" id="3.40.50.12780">
    <property type="entry name" value="N-terminal domain of ligase-like"/>
    <property type="match status" value="1"/>
</dbReference>
<dbReference type="GO" id="GO:0003987">
    <property type="term" value="F:acetate-CoA ligase activity"/>
    <property type="evidence" value="ECO:0007669"/>
    <property type="project" value="UniProtKB-EC"/>
</dbReference>
<evidence type="ECO:0000259" key="8">
    <source>
        <dbReference type="Pfam" id="PF16177"/>
    </source>
</evidence>
<dbReference type="NCBIfam" id="NF001208">
    <property type="entry name" value="PRK00174.1"/>
    <property type="match status" value="1"/>
</dbReference>
<dbReference type="InterPro" id="IPR042099">
    <property type="entry name" value="ANL_N_sf"/>
</dbReference>
<dbReference type="Pfam" id="PF16177">
    <property type="entry name" value="ACAS_N"/>
    <property type="match status" value="1"/>
</dbReference>
<dbReference type="FunFam" id="3.40.50.12780:FF:000001">
    <property type="entry name" value="Acetyl-coenzyme A synthetase"/>
    <property type="match status" value="1"/>
</dbReference>
<comment type="similarity">
    <text evidence="1">Belongs to the ATP-dependent AMP-binding enzyme family.</text>
</comment>
<dbReference type="InterPro" id="IPR011904">
    <property type="entry name" value="Ac_CoA_lig"/>
</dbReference>
<dbReference type="InterPro" id="IPR020845">
    <property type="entry name" value="AMP-binding_CS"/>
</dbReference>
<protein>
    <recommendedName>
        <fullName evidence="2">acetate--CoA ligase</fullName>
        <ecNumber evidence="2">6.2.1.1</ecNumber>
    </recommendedName>
</protein>
<evidence type="ECO:0000256" key="3">
    <source>
        <dbReference type="ARBA" id="ARBA00022598"/>
    </source>
</evidence>
<feature type="domain" description="AMP-binding enzyme C-terminal" evidence="7">
    <location>
        <begin position="598"/>
        <end position="676"/>
    </location>
</feature>
<dbReference type="NCBIfam" id="TIGR02188">
    <property type="entry name" value="Ac_CoA_lig_AcsA"/>
    <property type="match status" value="1"/>
</dbReference>
<dbReference type="GO" id="GO:0016208">
    <property type="term" value="F:AMP binding"/>
    <property type="evidence" value="ECO:0007669"/>
    <property type="project" value="InterPro"/>
</dbReference>
<keyword evidence="10" id="KW-1185">Reference proteome</keyword>